<dbReference type="AlphaFoldDB" id="A0A6J5FM18"/>
<accession>A0A6J5FM18</accession>
<evidence type="ECO:0000313" key="2">
    <source>
        <dbReference type="Proteomes" id="UP000494119"/>
    </source>
</evidence>
<gene>
    <name evidence="1" type="ORF">LMG28688_01045</name>
</gene>
<proteinExistence type="predicted"/>
<reference evidence="1 2" key="1">
    <citation type="submission" date="2020-04" db="EMBL/GenBank/DDBJ databases">
        <authorList>
            <person name="De Canck E."/>
        </authorList>
    </citation>
    <scope>NUCLEOTIDE SEQUENCE [LARGE SCALE GENOMIC DNA]</scope>
    <source>
        <strain evidence="1 2">LMG 28688</strain>
    </source>
</reference>
<name>A0A6J5FM18_9BURK</name>
<organism evidence="1 2">
    <name type="scientific">Paraburkholderia caffeinitolerans</name>
    <dbReference type="NCBI Taxonomy" id="1723730"/>
    <lineage>
        <taxon>Bacteria</taxon>
        <taxon>Pseudomonadati</taxon>
        <taxon>Pseudomonadota</taxon>
        <taxon>Betaproteobacteria</taxon>
        <taxon>Burkholderiales</taxon>
        <taxon>Burkholderiaceae</taxon>
        <taxon>Paraburkholderia</taxon>
    </lineage>
</organism>
<evidence type="ECO:0000313" key="1">
    <source>
        <dbReference type="EMBL" id="CAB3780479.1"/>
    </source>
</evidence>
<dbReference type="Proteomes" id="UP000494119">
    <property type="component" value="Unassembled WGS sequence"/>
</dbReference>
<protein>
    <submittedName>
        <fullName evidence="1">Uncharacterized protein</fullName>
    </submittedName>
</protein>
<sequence length="37" mass="4055">MLNDAEKGFKDALEGKVQSEEAFRNSLLRPGSPKYAG</sequence>
<dbReference type="EMBL" id="CADIKL010000004">
    <property type="protein sequence ID" value="CAB3780479.1"/>
    <property type="molecule type" value="Genomic_DNA"/>
</dbReference>
<keyword evidence="2" id="KW-1185">Reference proteome</keyword>